<dbReference type="RefSeq" id="WP_156006100.1">
    <property type="nucleotide sequence ID" value="NZ_CP045483.1"/>
</dbReference>
<dbReference type="Proteomes" id="UP000423396">
    <property type="component" value="Chromosome"/>
</dbReference>
<reference evidence="1 2" key="1">
    <citation type="submission" date="2019-10" db="EMBL/GenBank/DDBJ databases">
        <title>Genome Sequences from Six Type Strain Members of the Archaeal Family Sulfolobaceae: Acidianus ambivalens, Acidianus infernus, Metallosphaera prunae, Stygiolobus azoricus, Sulfolobus metallicus, and Sulfurisphaera ohwakuensis.</title>
        <authorList>
            <person name="Counts J.A."/>
            <person name="Kelly R.M."/>
        </authorList>
    </citation>
    <scope>NUCLEOTIDE SEQUENCE [LARGE SCALE GENOMIC DNA]</scope>
    <source>
        <strain evidence="1 2">FC6</strain>
    </source>
</reference>
<proteinExistence type="predicted"/>
<accession>A0A650CNP7</accession>
<gene>
    <name evidence="1" type="ORF">D1868_04895</name>
</gene>
<dbReference type="GeneID" id="42798384"/>
<keyword evidence="2" id="KW-1185">Reference proteome</keyword>
<evidence type="ECO:0000313" key="1">
    <source>
        <dbReference type="EMBL" id="QGR19383.1"/>
    </source>
</evidence>
<dbReference type="OrthoDB" id="42110at2157"/>
<dbReference type="KEGG" id="sazo:D1868_04895"/>
<name>A0A650CNP7_9CREN</name>
<protein>
    <submittedName>
        <fullName evidence="1">Uncharacterized protein</fullName>
    </submittedName>
</protein>
<evidence type="ECO:0000313" key="2">
    <source>
        <dbReference type="Proteomes" id="UP000423396"/>
    </source>
</evidence>
<sequence length="249" mass="28917">MITKFFKKRDDDNKMNITDEFGEWLIIRKNAYALTVKKAVDKTFKKLKIKNGNFNFISISEDEKIKGLIGIKGMAYFAEQIRDTDFYKAFKDVSDEYFTLGEMRLSRLRVCNLTFLFFSINMLVRKTEEENDNVKLLFPPKGVYVDEIPYVMKDLFLKIVERNSNTVCNSISYNLNNGTFEGVFSCRLVHGIDLHLLYDSFSYFSIEAPKISLKASNNIAEIFISLQKFKTKYLIPLLWGNIIASNIVC</sequence>
<organism evidence="1 2">
    <name type="scientific">Stygiolobus azoricus</name>
    <dbReference type="NCBI Taxonomy" id="41675"/>
    <lineage>
        <taxon>Archaea</taxon>
        <taxon>Thermoproteota</taxon>
        <taxon>Thermoprotei</taxon>
        <taxon>Sulfolobales</taxon>
        <taxon>Sulfolobaceae</taxon>
        <taxon>Stygiolobus</taxon>
    </lineage>
</organism>
<dbReference type="EMBL" id="CP045483">
    <property type="protein sequence ID" value="QGR19383.1"/>
    <property type="molecule type" value="Genomic_DNA"/>
</dbReference>
<dbReference type="AlphaFoldDB" id="A0A650CNP7"/>